<dbReference type="InterPro" id="IPR026341">
    <property type="entry name" value="T9SS_type_B"/>
</dbReference>
<keyword evidence="4" id="KW-1185">Reference proteome</keyword>
<feature type="domain" description="MBG" evidence="2">
    <location>
        <begin position="2"/>
        <end position="68"/>
    </location>
</feature>
<reference evidence="4" key="1">
    <citation type="submission" date="2016-10" db="EMBL/GenBank/DDBJ databases">
        <authorList>
            <person name="Varghese N."/>
            <person name="Submissions S."/>
        </authorList>
    </citation>
    <scope>NUCLEOTIDE SEQUENCE [LARGE SCALE GENOMIC DNA]</scope>
    <source>
        <strain evidence="4">IBRC-M 10761</strain>
    </source>
</reference>
<dbReference type="AlphaFoldDB" id="A0A1H7AH69"/>
<evidence type="ECO:0000259" key="1">
    <source>
        <dbReference type="Pfam" id="PF07532"/>
    </source>
</evidence>
<dbReference type="EMBL" id="FNZH01000007">
    <property type="protein sequence ID" value="SEJ64266.1"/>
    <property type="molecule type" value="Genomic_DNA"/>
</dbReference>
<dbReference type="Pfam" id="PF07532">
    <property type="entry name" value="Big_4"/>
    <property type="match status" value="1"/>
</dbReference>
<organism evidence="3 4">
    <name type="scientific">Cyclobacterium xiamenense</name>
    <dbReference type="NCBI Taxonomy" id="1297121"/>
    <lineage>
        <taxon>Bacteria</taxon>
        <taxon>Pseudomonadati</taxon>
        <taxon>Bacteroidota</taxon>
        <taxon>Cytophagia</taxon>
        <taxon>Cytophagales</taxon>
        <taxon>Cyclobacteriaceae</taxon>
        <taxon>Cyclobacterium</taxon>
    </lineage>
</organism>
<dbReference type="Proteomes" id="UP000199403">
    <property type="component" value="Unassembled WGS sequence"/>
</dbReference>
<protein>
    <submittedName>
        <fullName evidence="3">Gliding motility-associated C-terminal domain-containing protein</fullName>
    </submittedName>
</protein>
<evidence type="ECO:0000259" key="2">
    <source>
        <dbReference type="Pfam" id="PF18676"/>
    </source>
</evidence>
<dbReference type="OrthoDB" id="1097758at2"/>
<dbReference type="InterPro" id="IPR011081">
    <property type="entry name" value="Big_4"/>
</dbReference>
<dbReference type="STRING" id="1416801.SAMN05192553_1071"/>
<name>A0A1H7AH69_9BACT</name>
<evidence type="ECO:0000313" key="4">
    <source>
        <dbReference type="Proteomes" id="UP000199403"/>
    </source>
</evidence>
<dbReference type="InterPro" id="IPR041286">
    <property type="entry name" value="MBG_2"/>
</dbReference>
<dbReference type="Pfam" id="PF18676">
    <property type="entry name" value="MBG_2"/>
    <property type="match status" value="1"/>
</dbReference>
<dbReference type="Pfam" id="PF13585">
    <property type="entry name" value="CHU_C"/>
    <property type="match status" value="1"/>
</dbReference>
<feature type="non-terminal residue" evidence="3">
    <location>
        <position position="1"/>
    </location>
</feature>
<gene>
    <name evidence="3" type="ORF">SAMN05192553_1071</name>
</gene>
<feature type="domain" description="Bacterial Ig-like" evidence="1">
    <location>
        <begin position="320"/>
        <end position="364"/>
    </location>
</feature>
<dbReference type="NCBIfam" id="TIGR04131">
    <property type="entry name" value="Bac_Flav_CTERM"/>
    <property type="match status" value="1"/>
</dbReference>
<proteinExistence type="predicted"/>
<accession>A0A1H7AH69</accession>
<evidence type="ECO:0000313" key="3">
    <source>
        <dbReference type="EMBL" id="SEJ64266.1"/>
    </source>
</evidence>
<sequence length="572" mass="62430">DNGQSKTYGQADPTFAFSSSGFVNGEDESILTGALSRVPGEDVGSYALTLGDLSAGGNYVFSLAESQFQILPKTKNGTLVLDANGMGLLEPSLLLDQPLSAGQTVILETSNFTCTNLGNQEIDVTIRNPNGQLFPSTAMLRVEDQTAPVPITSDLPLLQSECSIESLEPPTAMDNCGGIITGTADLELPIPASTVITWTFTDRTGNSSTQLQEVIIEDTTAPVIESVPTDETIYLNGTYVLPDFTEIAVARDNCELSQFVQLPAAGTQYTDSETIRIQLIATDAEGNESKVEFERRLLNLNLIEIEDPALLSIAWNSLLESIVFPETIQAQLSNGEMVDLPVHWTLPVLDTKIAGLYQYFGVLELGEIQNPNQLEPILSILVADKALPQEITLTSDAFEADSDPGTRIGTLNTLDPADDVHAYSLIPSSGDNQYFGISGTELFWNSREALPGKSTFTVEISSTDRAGNTLTQTFTLRRNRMELEAISVPNTFTPNGDGFNDDWGIDDLRYYQGAKVAVYERSGKRVFYTESPDIRWDGTYLGKKLPTGTYFWVISLDEINETRRGVLTIFND</sequence>
<dbReference type="RefSeq" id="WP_143057679.1">
    <property type="nucleotide sequence ID" value="NZ_FNZH01000007.1"/>
</dbReference>